<sequence length="121" mass="12787">MRGGALCLLLAAAPALATPSDTPARAPRLSDNPDIQCAAFWAGYGIAAARLTALSDDGLSEAAIRQYRDRAIAAGADADTLDRFIAAEADSRALMVEAYIYGGDETSREITLRTIERCPVE</sequence>
<feature type="signal peptide" evidence="1">
    <location>
        <begin position="1"/>
        <end position="17"/>
    </location>
</feature>
<feature type="chain" id="PRO_5017410026" description="HdeA/HdeB family protein" evidence="1">
    <location>
        <begin position="18"/>
        <end position="121"/>
    </location>
</feature>
<dbReference type="RefSeq" id="WP_093013476.1">
    <property type="nucleotide sequence ID" value="NZ_FOXV01000010.1"/>
</dbReference>
<dbReference type="EMBL" id="FOXV01000010">
    <property type="protein sequence ID" value="SFQ56077.1"/>
    <property type="molecule type" value="Genomic_DNA"/>
</dbReference>
<keyword evidence="3" id="KW-1185">Reference proteome</keyword>
<evidence type="ECO:0008006" key="4">
    <source>
        <dbReference type="Google" id="ProtNLM"/>
    </source>
</evidence>
<proteinExistence type="predicted"/>
<protein>
    <recommendedName>
        <fullName evidence="4">HdeA/HdeB family protein</fullName>
    </recommendedName>
</protein>
<dbReference type="AlphaFoldDB" id="A0A1I5ZIY1"/>
<keyword evidence="1" id="KW-0732">Signal</keyword>
<organism evidence="2 3">
    <name type="scientific">Roseivivax halotolerans</name>
    <dbReference type="NCBI Taxonomy" id="93684"/>
    <lineage>
        <taxon>Bacteria</taxon>
        <taxon>Pseudomonadati</taxon>
        <taxon>Pseudomonadota</taxon>
        <taxon>Alphaproteobacteria</taxon>
        <taxon>Rhodobacterales</taxon>
        <taxon>Roseobacteraceae</taxon>
        <taxon>Roseivivax</taxon>
    </lineage>
</organism>
<reference evidence="3" key="1">
    <citation type="submission" date="2016-10" db="EMBL/GenBank/DDBJ databases">
        <authorList>
            <person name="Varghese N."/>
            <person name="Submissions S."/>
        </authorList>
    </citation>
    <scope>NUCLEOTIDE SEQUENCE [LARGE SCALE GENOMIC DNA]</scope>
    <source>
        <strain evidence="3">JCM 10271</strain>
    </source>
</reference>
<name>A0A1I5ZIY1_9RHOB</name>
<evidence type="ECO:0000313" key="2">
    <source>
        <dbReference type="EMBL" id="SFQ56077.1"/>
    </source>
</evidence>
<evidence type="ECO:0000313" key="3">
    <source>
        <dbReference type="Proteomes" id="UP000243106"/>
    </source>
</evidence>
<dbReference type="Proteomes" id="UP000243106">
    <property type="component" value="Unassembled WGS sequence"/>
</dbReference>
<gene>
    <name evidence="2" type="ORF">SAMN05421853_11053</name>
</gene>
<accession>A0A1I5ZIY1</accession>
<evidence type="ECO:0000256" key="1">
    <source>
        <dbReference type="SAM" id="SignalP"/>
    </source>
</evidence>
<dbReference type="STRING" id="93684.SAMN05421853_11053"/>